<evidence type="ECO:0000313" key="6">
    <source>
        <dbReference type="Proteomes" id="UP000291269"/>
    </source>
</evidence>
<keyword evidence="2" id="KW-0238">DNA-binding</keyword>
<keyword evidence="6" id="KW-1185">Reference proteome</keyword>
<evidence type="ECO:0000256" key="2">
    <source>
        <dbReference type="ARBA" id="ARBA00023125"/>
    </source>
</evidence>
<feature type="domain" description="HTH lacI-type" evidence="4">
    <location>
        <begin position="15"/>
        <end position="69"/>
    </location>
</feature>
<sequence>MYRGMNMDLKSEKNVTRSDIARAAGVSVGTVSNVLNNTAVVKEDLRQKVLKTVKELHYVQNYTAKSLASKNNHHIGVAVYEMSNPYHVEVVRGIEEYATQNGYIVSIFMLDNNMDKKLDAVCQRKLSGLVNFMTNEYPATFLDILRKQGTLLVNFGTEQGIRAYVDYADAIKEYCRTLYTLGHRDIGYLYYGDRPRFLADNRGRAFYEARKELGLTENDDYILFGNNSSENSEVLGYESVKRLMRAHPEVTALFCTNDMAAVGAMRGLREMGLRVPEDVSVIGCDDIWLAEFFSPSLSSISHDKREMGRRIAKAIIDSIREKTISEDVIWFQAKAVMRDSLGKARNLK</sequence>
<dbReference type="GO" id="GO:0000976">
    <property type="term" value="F:transcription cis-regulatory region binding"/>
    <property type="evidence" value="ECO:0007669"/>
    <property type="project" value="TreeGrafter"/>
</dbReference>
<dbReference type="CDD" id="cd01392">
    <property type="entry name" value="HTH_LacI"/>
    <property type="match status" value="1"/>
</dbReference>
<organism evidence="5 6">
    <name type="scientific">Candidatus Borkfalkia ceftriaxoniphila</name>
    <dbReference type="NCBI Taxonomy" id="2508949"/>
    <lineage>
        <taxon>Bacteria</taxon>
        <taxon>Bacillati</taxon>
        <taxon>Bacillota</taxon>
        <taxon>Clostridia</taxon>
        <taxon>Christensenellales</taxon>
        <taxon>Christensenellaceae</taxon>
        <taxon>Candidatus Borkfalkia</taxon>
    </lineage>
</organism>
<dbReference type="CDD" id="cd06267">
    <property type="entry name" value="PBP1_LacI_sugar_binding-like"/>
    <property type="match status" value="1"/>
</dbReference>
<dbReference type="PROSITE" id="PS50932">
    <property type="entry name" value="HTH_LACI_2"/>
    <property type="match status" value="1"/>
</dbReference>
<dbReference type="Proteomes" id="UP000291269">
    <property type="component" value="Unassembled WGS sequence"/>
</dbReference>
<evidence type="ECO:0000256" key="3">
    <source>
        <dbReference type="ARBA" id="ARBA00023163"/>
    </source>
</evidence>
<reference evidence="5 6" key="1">
    <citation type="journal article" date="2019" name="Gut">
        <title>Antibiotics-induced monodominance of a novel gut bacterial order.</title>
        <authorList>
            <person name="Hildebrand F."/>
            <person name="Moitinho-Silva L."/>
            <person name="Blasche S."/>
            <person name="Jahn M.T."/>
            <person name="Gossmann T.I."/>
            <person name="Heuerta-Cepas J."/>
            <person name="Hercog R."/>
            <person name="Luetge M."/>
            <person name="Bahram M."/>
            <person name="Pryszlak A."/>
            <person name="Alves R.J."/>
            <person name="Waszak S.M."/>
            <person name="Zhu A."/>
            <person name="Ye L."/>
            <person name="Costea P.I."/>
            <person name="Aalvink S."/>
            <person name="Belzer C."/>
            <person name="Forslund S.K."/>
            <person name="Sunagawa S."/>
            <person name="Hentschel U."/>
            <person name="Merten C."/>
            <person name="Patil K.R."/>
            <person name="Benes V."/>
            <person name="Bork P."/>
        </authorList>
    </citation>
    <scope>NUCLEOTIDE SEQUENCE [LARGE SCALE GENOMIC DNA]</scope>
    <source>
        <strain evidence="5 6">HDS1380</strain>
    </source>
</reference>
<evidence type="ECO:0000256" key="1">
    <source>
        <dbReference type="ARBA" id="ARBA00023015"/>
    </source>
</evidence>
<gene>
    <name evidence="5" type="ORF">ESZ91_01150</name>
</gene>
<dbReference type="InterPro" id="IPR000843">
    <property type="entry name" value="HTH_LacI"/>
</dbReference>
<dbReference type="EMBL" id="SDOZ01000002">
    <property type="protein sequence ID" value="RXZ61020.1"/>
    <property type="molecule type" value="Genomic_DNA"/>
</dbReference>
<evidence type="ECO:0000313" key="5">
    <source>
        <dbReference type="EMBL" id="RXZ61020.1"/>
    </source>
</evidence>
<protein>
    <submittedName>
        <fullName evidence="5">LacI family transcriptional regulator</fullName>
    </submittedName>
</protein>
<keyword evidence="1" id="KW-0805">Transcription regulation</keyword>
<dbReference type="Pfam" id="PF13377">
    <property type="entry name" value="Peripla_BP_3"/>
    <property type="match status" value="1"/>
</dbReference>
<dbReference type="OrthoDB" id="9775106at2"/>
<keyword evidence="3" id="KW-0804">Transcription</keyword>
<comment type="caution">
    <text evidence="5">The sequence shown here is derived from an EMBL/GenBank/DDBJ whole genome shotgun (WGS) entry which is preliminary data.</text>
</comment>
<dbReference type="AlphaFoldDB" id="A0A4Q2KAU6"/>
<dbReference type="Gene3D" id="1.10.260.40">
    <property type="entry name" value="lambda repressor-like DNA-binding domains"/>
    <property type="match status" value="1"/>
</dbReference>
<dbReference type="SUPFAM" id="SSF53822">
    <property type="entry name" value="Periplasmic binding protein-like I"/>
    <property type="match status" value="1"/>
</dbReference>
<dbReference type="GO" id="GO:0003700">
    <property type="term" value="F:DNA-binding transcription factor activity"/>
    <property type="evidence" value="ECO:0007669"/>
    <property type="project" value="TreeGrafter"/>
</dbReference>
<dbReference type="SUPFAM" id="SSF47413">
    <property type="entry name" value="lambda repressor-like DNA-binding domains"/>
    <property type="match status" value="1"/>
</dbReference>
<dbReference type="InterPro" id="IPR046335">
    <property type="entry name" value="LacI/GalR-like_sensor"/>
</dbReference>
<dbReference type="Gene3D" id="3.40.50.2300">
    <property type="match status" value="2"/>
</dbReference>
<dbReference type="PANTHER" id="PTHR30146">
    <property type="entry name" value="LACI-RELATED TRANSCRIPTIONAL REPRESSOR"/>
    <property type="match status" value="1"/>
</dbReference>
<dbReference type="PANTHER" id="PTHR30146:SF109">
    <property type="entry name" value="HTH-TYPE TRANSCRIPTIONAL REGULATOR GALS"/>
    <property type="match status" value="1"/>
</dbReference>
<evidence type="ECO:0000259" key="4">
    <source>
        <dbReference type="PROSITE" id="PS50932"/>
    </source>
</evidence>
<dbReference type="SMART" id="SM00354">
    <property type="entry name" value="HTH_LACI"/>
    <property type="match status" value="1"/>
</dbReference>
<dbReference type="InterPro" id="IPR028082">
    <property type="entry name" value="Peripla_BP_I"/>
</dbReference>
<dbReference type="InterPro" id="IPR010982">
    <property type="entry name" value="Lambda_DNA-bd_dom_sf"/>
</dbReference>
<proteinExistence type="predicted"/>
<dbReference type="Pfam" id="PF00356">
    <property type="entry name" value="LacI"/>
    <property type="match status" value="1"/>
</dbReference>
<name>A0A4Q2KAU6_9FIRM</name>
<accession>A0A4Q2KAU6</accession>